<dbReference type="EMBL" id="BANT01000012">
    <property type="protein sequence ID" value="GAC56756.1"/>
    <property type="molecule type" value="Genomic_DNA"/>
</dbReference>
<dbReference type="AlphaFoldDB" id="L7L7L8"/>
<dbReference type="CDD" id="cd05254">
    <property type="entry name" value="dTDP_HR_like_SDR_e"/>
    <property type="match status" value="1"/>
</dbReference>
<gene>
    <name evidence="4" type="primary">rmlD</name>
    <name evidence="4" type="ORF">GOHSU_12_01460</name>
</gene>
<dbReference type="PANTHER" id="PTHR10491">
    <property type="entry name" value="DTDP-4-DEHYDRORHAMNOSE REDUCTASE"/>
    <property type="match status" value="1"/>
</dbReference>
<dbReference type="EC" id="1.1.1.133" evidence="2"/>
<reference evidence="4 5" key="1">
    <citation type="submission" date="2012-12" db="EMBL/GenBank/DDBJ databases">
        <title>Whole genome shotgun sequence of Gordonia hirsuta NBRC 16056.</title>
        <authorList>
            <person name="Isaki-Nakamura S."/>
            <person name="Hosoyama A."/>
            <person name="Tsuchikane K."/>
            <person name="Katsumata H."/>
            <person name="Baba S."/>
            <person name="Yamazaki S."/>
            <person name="Fujita N."/>
        </authorList>
    </citation>
    <scope>NUCLEOTIDE SEQUENCE [LARGE SCALE GENOMIC DNA]</scope>
    <source>
        <strain evidence="4 5">NBRC 16056</strain>
    </source>
</reference>
<accession>L7L7L8</accession>
<dbReference type="NCBIfam" id="TIGR01214">
    <property type="entry name" value="rmlD"/>
    <property type="match status" value="1"/>
</dbReference>
<evidence type="ECO:0000259" key="3">
    <source>
        <dbReference type="Pfam" id="PF04321"/>
    </source>
</evidence>
<dbReference type="Gene3D" id="3.90.25.10">
    <property type="entry name" value="UDP-galactose 4-epimerase, domain 1"/>
    <property type="match status" value="1"/>
</dbReference>
<dbReference type="eggNOG" id="COG1091">
    <property type="taxonomic scope" value="Bacteria"/>
</dbReference>
<dbReference type="InterPro" id="IPR036291">
    <property type="entry name" value="NAD(P)-bd_dom_sf"/>
</dbReference>
<organism evidence="4 5">
    <name type="scientific">Gordonia hirsuta DSM 44140 = NBRC 16056</name>
    <dbReference type="NCBI Taxonomy" id="1121927"/>
    <lineage>
        <taxon>Bacteria</taxon>
        <taxon>Bacillati</taxon>
        <taxon>Actinomycetota</taxon>
        <taxon>Actinomycetes</taxon>
        <taxon>Mycobacteriales</taxon>
        <taxon>Gordoniaceae</taxon>
        <taxon>Gordonia</taxon>
    </lineage>
</organism>
<dbReference type="GO" id="GO:0019305">
    <property type="term" value="P:dTDP-rhamnose biosynthetic process"/>
    <property type="evidence" value="ECO:0007669"/>
    <property type="project" value="UniProtKB-UniPathway"/>
</dbReference>
<evidence type="ECO:0000313" key="5">
    <source>
        <dbReference type="Proteomes" id="UP000053405"/>
    </source>
</evidence>
<comment type="similarity">
    <text evidence="1 2">Belongs to the dTDP-4-dehydrorhamnose reductase family.</text>
</comment>
<keyword evidence="2" id="KW-0521">NADP</keyword>
<dbReference type="RefSeq" id="WP_005937557.1">
    <property type="nucleotide sequence ID" value="NZ_ATVK01000045.1"/>
</dbReference>
<dbReference type="PANTHER" id="PTHR10491:SF4">
    <property type="entry name" value="METHIONINE ADENOSYLTRANSFERASE 2 SUBUNIT BETA"/>
    <property type="match status" value="1"/>
</dbReference>
<evidence type="ECO:0000256" key="1">
    <source>
        <dbReference type="ARBA" id="ARBA00010944"/>
    </source>
</evidence>
<dbReference type="UniPathway" id="UPA00124"/>
<dbReference type="InterPro" id="IPR029903">
    <property type="entry name" value="RmlD-like-bd"/>
</dbReference>
<comment type="caution">
    <text evidence="4">The sequence shown here is derived from an EMBL/GenBank/DDBJ whole genome shotgun (WGS) entry which is preliminary data.</text>
</comment>
<keyword evidence="2" id="KW-0560">Oxidoreductase</keyword>
<dbReference type="GO" id="GO:0005829">
    <property type="term" value="C:cytosol"/>
    <property type="evidence" value="ECO:0007669"/>
    <property type="project" value="TreeGrafter"/>
</dbReference>
<name>L7L7L8_9ACTN</name>
<dbReference type="SUPFAM" id="SSF51735">
    <property type="entry name" value="NAD(P)-binding Rossmann-fold domains"/>
    <property type="match status" value="1"/>
</dbReference>
<comment type="pathway">
    <text evidence="2">Carbohydrate biosynthesis; dTDP-L-rhamnose biosynthesis.</text>
</comment>
<dbReference type="STRING" id="1121927.GOHSU_12_01460"/>
<feature type="domain" description="RmlD-like substrate binding" evidence="3">
    <location>
        <begin position="8"/>
        <end position="295"/>
    </location>
</feature>
<dbReference type="Proteomes" id="UP000053405">
    <property type="component" value="Unassembled WGS sequence"/>
</dbReference>
<dbReference type="OrthoDB" id="9803892at2"/>
<dbReference type="GO" id="GO:0008831">
    <property type="term" value="F:dTDP-4-dehydrorhamnose reductase activity"/>
    <property type="evidence" value="ECO:0007669"/>
    <property type="project" value="UniProtKB-EC"/>
</dbReference>
<protein>
    <recommendedName>
        <fullName evidence="2">dTDP-4-dehydrorhamnose reductase</fullName>
        <ecNumber evidence="2">1.1.1.133</ecNumber>
    </recommendedName>
</protein>
<dbReference type="Pfam" id="PF04321">
    <property type="entry name" value="RmlD_sub_bind"/>
    <property type="match status" value="1"/>
</dbReference>
<evidence type="ECO:0000313" key="4">
    <source>
        <dbReference type="EMBL" id="GAC56756.1"/>
    </source>
</evidence>
<evidence type="ECO:0000256" key="2">
    <source>
        <dbReference type="RuleBase" id="RU364082"/>
    </source>
</evidence>
<comment type="function">
    <text evidence="2">Catalyzes the reduction of dTDP-6-deoxy-L-lyxo-4-hexulose to yield dTDP-L-rhamnose.</text>
</comment>
<dbReference type="Gene3D" id="3.40.50.720">
    <property type="entry name" value="NAD(P)-binding Rossmann-like Domain"/>
    <property type="match status" value="1"/>
</dbReference>
<sequence length="298" mass="30669">MSAPSVHLIGAGGQLGRVLSARSFAGGAPIGYTSTDVDLADGDSVRRVLAALQPGDVVLNTAAYTDVDGAETDRAGAYAVNAGGPAHLAEVTAAAGARLIHVSTDYVFTGDPGRTAPFEPADLDPRQAPATVYGASKLAGERAAQAADPAATIVRTSWLYTGAAESPDFVGTMRRLEASRPQVMVVDDQRGSPTYVADLADGLVELVEQVWADPSITAGAVLHAAGAGEATWYRLARAVFAGIGADPDRVHPCTTADFPRPAPRPPFSVLGGRSWTAAGLTPLRPWPAALTAALTHRP</sequence>
<proteinExistence type="inferred from homology"/>
<keyword evidence="5" id="KW-1185">Reference proteome</keyword>
<dbReference type="InterPro" id="IPR005913">
    <property type="entry name" value="dTDP_dehydrorham_reduct"/>
</dbReference>